<dbReference type="STRING" id="13706.A0A1X2H5D2"/>
<reference evidence="7 8" key="1">
    <citation type="submission" date="2016-07" db="EMBL/GenBank/DDBJ databases">
        <title>Pervasive Adenine N6-methylation of Active Genes in Fungi.</title>
        <authorList>
            <consortium name="DOE Joint Genome Institute"/>
            <person name="Mondo S.J."/>
            <person name="Dannebaum R.O."/>
            <person name="Kuo R.C."/>
            <person name="Labutti K."/>
            <person name="Haridas S."/>
            <person name="Kuo A."/>
            <person name="Salamov A."/>
            <person name="Ahrendt S.R."/>
            <person name="Lipzen A."/>
            <person name="Sullivan W."/>
            <person name="Andreopoulos W.B."/>
            <person name="Clum A."/>
            <person name="Lindquist E."/>
            <person name="Daum C."/>
            <person name="Ramamoorthy G.K."/>
            <person name="Gryganskyi A."/>
            <person name="Culley D."/>
            <person name="Magnuson J.K."/>
            <person name="James T.Y."/>
            <person name="O'Malley M.A."/>
            <person name="Stajich J.E."/>
            <person name="Spatafora J.W."/>
            <person name="Visel A."/>
            <person name="Grigoriev I.V."/>
        </authorList>
    </citation>
    <scope>NUCLEOTIDE SEQUENCE [LARGE SCALE GENOMIC DNA]</scope>
    <source>
        <strain evidence="7 8">NRRL 2496</strain>
    </source>
</reference>
<dbReference type="AlphaFoldDB" id="A0A1X2H5D2"/>
<evidence type="ECO:0000259" key="6">
    <source>
        <dbReference type="PROSITE" id="PS50114"/>
    </source>
</evidence>
<dbReference type="SUPFAM" id="SSF57716">
    <property type="entry name" value="Glucocorticoid receptor-like (DNA-binding domain)"/>
    <property type="match status" value="1"/>
</dbReference>
<dbReference type="GO" id="GO:0008270">
    <property type="term" value="F:zinc ion binding"/>
    <property type="evidence" value="ECO:0007669"/>
    <property type="project" value="UniProtKB-KW"/>
</dbReference>
<dbReference type="Pfam" id="PF00320">
    <property type="entry name" value="GATA"/>
    <property type="match status" value="1"/>
</dbReference>
<dbReference type="InterPro" id="IPR013088">
    <property type="entry name" value="Znf_NHR/GATA"/>
</dbReference>
<keyword evidence="8" id="KW-1185">Reference proteome</keyword>
<keyword evidence="2 4" id="KW-0863">Zinc-finger</keyword>
<gene>
    <name evidence="7" type="ORF">BCR43DRAFT_497238</name>
</gene>
<dbReference type="Proteomes" id="UP000242180">
    <property type="component" value="Unassembled WGS sequence"/>
</dbReference>
<dbReference type="CDD" id="cd00202">
    <property type="entry name" value="ZnF_GATA"/>
    <property type="match status" value="1"/>
</dbReference>
<feature type="region of interest" description="Disordered" evidence="5">
    <location>
        <begin position="1"/>
        <end position="67"/>
    </location>
</feature>
<evidence type="ECO:0000256" key="3">
    <source>
        <dbReference type="ARBA" id="ARBA00022833"/>
    </source>
</evidence>
<dbReference type="OrthoDB" id="2162994at2759"/>
<dbReference type="InterPro" id="IPR000679">
    <property type="entry name" value="Znf_GATA"/>
</dbReference>
<evidence type="ECO:0000256" key="2">
    <source>
        <dbReference type="ARBA" id="ARBA00022771"/>
    </source>
</evidence>
<dbReference type="SMART" id="SM00401">
    <property type="entry name" value="ZnF_GATA"/>
    <property type="match status" value="1"/>
</dbReference>
<organism evidence="7 8">
    <name type="scientific">Syncephalastrum racemosum</name>
    <name type="common">Filamentous fungus</name>
    <dbReference type="NCBI Taxonomy" id="13706"/>
    <lineage>
        <taxon>Eukaryota</taxon>
        <taxon>Fungi</taxon>
        <taxon>Fungi incertae sedis</taxon>
        <taxon>Mucoromycota</taxon>
        <taxon>Mucoromycotina</taxon>
        <taxon>Mucoromycetes</taxon>
        <taxon>Mucorales</taxon>
        <taxon>Syncephalastraceae</taxon>
        <taxon>Syncephalastrum</taxon>
    </lineage>
</organism>
<dbReference type="GO" id="GO:0006355">
    <property type="term" value="P:regulation of DNA-templated transcription"/>
    <property type="evidence" value="ECO:0007669"/>
    <property type="project" value="InterPro"/>
</dbReference>
<feature type="compositionally biased region" description="Low complexity" evidence="5">
    <location>
        <begin position="370"/>
        <end position="394"/>
    </location>
</feature>
<dbReference type="InterPro" id="IPR051140">
    <property type="entry name" value="GATA_TF"/>
</dbReference>
<feature type="compositionally biased region" description="Acidic residues" evidence="5">
    <location>
        <begin position="253"/>
        <end position="263"/>
    </location>
</feature>
<feature type="compositionally biased region" description="Pro residues" evidence="5">
    <location>
        <begin position="47"/>
        <end position="58"/>
    </location>
</feature>
<dbReference type="Gene3D" id="3.30.50.10">
    <property type="entry name" value="Erythroid Transcription Factor GATA-1, subunit A"/>
    <property type="match status" value="1"/>
</dbReference>
<evidence type="ECO:0000313" key="7">
    <source>
        <dbReference type="EMBL" id="ORY93613.1"/>
    </source>
</evidence>
<proteinExistence type="predicted"/>
<dbReference type="GO" id="GO:0043565">
    <property type="term" value="F:sequence-specific DNA binding"/>
    <property type="evidence" value="ECO:0007669"/>
    <property type="project" value="InterPro"/>
</dbReference>
<dbReference type="PROSITE" id="PS50114">
    <property type="entry name" value="GATA_ZN_FINGER_2"/>
    <property type="match status" value="1"/>
</dbReference>
<dbReference type="PANTHER" id="PTHR45658">
    <property type="entry name" value="GATA TRANSCRIPTION FACTOR"/>
    <property type="match status" value="1"/>
</dbReference>
<evidence type="ECO:0000256" key="5">
    <source>
        <dbReference type="SAM" id="MobiDB-lite"/>
    </source>
</evidence>
<feature type="compositionally biased region" description="Basic and acidic residues" evidence="5">
    <location>
        <begin position="322"/>
        <end position="338"/>
    </location>
</feature>
<feature type="region of interest" description="Disordered" evidence="5">
    <location>
        <begin position="322"/>
        <end position="404"/>
    </location>
</feature>
<dbReference type="PROSITE" id="PS00344">
    <property type="entry name" value="GATA_ZN_FINGER_1"/>
    <property type="match status" value="1"/>
</dbReference>
<feature type="region of interest" description="Disordered" evidence="5">
    <location>
        <begin position="82"/>
        <end position="144"/>
    </location>
</feature>
<accession>A0A1X2H5D2</accession>
<dbReference type="InParanoid" id="A0A1X2H5D2"/>
<feature type="domain" description="GATA-type" evidence="6">
    <location>
        <begin position="285"/>
        <end position="335"/>
    </location>
</feature>
<evidence type="ECO:0000313" key="8">
    <source>
        <dbReference type="Proteomes" id="UP000242180"/>
    </source>
</evidence>
<evidence type="ECO:0000256" key="4">
    <source>
        <dbReference type="PROSITE-ProRule" id="PRU00094"/>
    </source>
</evidence>
<dbReference type="EMBL" id="MCGN01000009">
    <property type="protein sequence ID" value="ORY93613.1"/>
    <property type="molecule type" value="Genomic_DNA"/>
</dbReference>
<feature type="region of interest" description="Disordered" evidence="5">
    <location>
        <begin position="249"/>
        <end position="276"/>
    </location>
</feature>
<keyword evidence="3" id="KW-0862">Zinc</keyword>
<feature type="compositionally biased region" description="Polar residues" evidence="5">
    <location>
        <begin position="113"/>
        <end position="123"/>
    </location>
</feature>
<comment type="caution">
    <text evidence="7">The sequence shown here is derived from an EMBL/GenBank/DDBJ whole genome shotgun (WGS) entry which is preliminary data.</text>
</comment>
<keyword evidence="1" id="KW-0479">Metal-binding</keyword>
<name>A0A1X2H5D2_SYNRA</name>
<evidence type="ECO:0000256" key="1">
    <source>
        <dbReference type="ARBA" id="ARBA00022723"/>
    </source>
</evidence>
<protein>
    <recommendedName>
        <fullName evidence="6">GATA-type domain-containing protein</fullName>
    </recommendedName>
</protein>
<sequence>MQSPSTETHRTACSARPILPPISSIDPAAQHAPHARPPRTSFDAHHPPFPGMSLPSPPTLSTKPDERLSPHQLHQQLLPPIAQQQRSPPNTSPVPHHHPYDTYPPQQQQQQPVWSSSWQNKTTPSPPLLPQHGRQIHPRQGHLQASVRKSILQDIDQIVNNCSGMRDTMVDQQHHVSLAPDDAMLFLLWQNQQQKQPWLDDMITRANEVLNALLRLQKHQLAAQEEHRRAYYYGTANSSIASFYNKRYHDGPMDEDEAEDNDDTMSSLRRLRQRKRRKRTVFQGRCHSCNISETPEWRRGPDGARTLCNACGLHYAKLERKRAAEKKQQEHDKDKQDEPDFSASTATPLTDNDNYNDNYDDDNYHDRPSDASLSPSSSPVTSSSPSMPTATTNTFTKDDNRTST</sequence>